<dbReference type="KEGG" id="bbae:FRD01_10595"/>
<feature type="compositionally biased region" description="Low complexity" evidence="1">
    <location>
        <begin position="188"/>
        <end position="200"/>
    </location>
</feature>
<dbReference type="EMBL" id="CP042467">
    <property type="protein sequence ID" value="QED27672.1"/>
    <property type="molecule type" value="Genomic_DNA"/>
</dbReference>
<feature type="region of interest" description="Disordered" evidence="1">
    <location>
        <begin position="183"/>
        <end position="207"/>
    </location>
</feature>
<feature type="region of interest" description="Disordered" evidence="1">
    <location>
        <begin position="150"/>
        <end position="171"/>
    </location>
</feature>
<keyword evidence="4" id="KW-1185">Reference proteome</keyword>
<feature type="chain" id="PRO_5022698678" evidence="2">
    <location>
        <begin position="23"/>
        <end position="334"/>
    </location>
</feature>
<keyword evidence="2" id="KW-0732">Signal</keyword>
<feature type="signal peptide" evidence="2">
    <location>
        <begin position="1"/>
        <end position="22"/>
    </location>
</feature>
<evidence type="ECO:0000256" key="1">
    <source>
        <dbReference type="SAM" id="MobiDB-lite"/>
    </source>
</evidence>
<sequence length="334" mass="37422">MKTFRFVCSALALMVLMPSAQAQDTCRTGYLAPDVEIGALTLDLDAVATSLGFTPQKQIEAAKDFMAKDLTMAKLDDEADSREEILDALELDLLFWIETQSRDSGETNLRVAAVHRDGAIRSHFDRFTDAEKDWDSESMIDFVRNNHKECEQSLNPTPEPEPEPTPSAEQTYEAPVREYRQETQYVPEETSAETTQTSTTIEDDSDDPSELVPFTLVLSDGVNGGIGFGISGYSLWDVVGLKYTGLDLIFFDDITLLSWNAGLVLIGGKSDEMALWWELTFGFEDVTYGDGNSEFFFEGASAVHFVYEWIDIGFEWHARKETFHVKLGLAFGYL</sequence>
<evidence type="ECO:0000313" key="3">
    <source>
        <dbReference type="EMBL" id="QED27672.1"/>
    </source>
</evidence>
<gene>
    <name evidence="3" type="ORF">FRD01_10595</name>
</gene>
<dbReference type="RefSeq" id="WP_146959416.1">
    <property type="nucleotide sequence ID" value="NZ_CP042467.1"/>
</dbReference>
<organism evidence="3 4">
    <name type="scientific">Microvenator marinus</name>
    <dbReference type="NCBI Taxonomy" id="2600177"/>
    <lineage>
        <taxon>Bacteria</taxon>
        <taxon>Deltaproteobacteria</taxon>
        <taxon>Bradymonadales</taxon>
        <taxon>Microvenatoraceae</taxon>
        <taxon>Microvenator</taxon>
    </lineage>
</organism>
<dbReference type="AlphaFoldDB" id="A0A5B8XP58"/>
<protein>
    <submittedName>
        <fullName evidence="3">Uncharacterized protein</fullName>
    </submittedName>
</protein>
<dbReference type="Proteomes" id="UP000321595">
    <property type="component" value="Chromosome"/>
</dbReference>
<evidence type="ECO:0000313" key="4">
    <source>
        <dbReference type="Proteomes" id="UP000321595"/>
    </source>
</evidence>
<evidence type="ECO:0000256" key="2">
    <source>
        <dbReference type="SAM" id="SignalP"/>
    </source>
</evidence>
<reference evidence="3 4" key="1">
    <citation type="submission" date="2019-08" db="EMBL/GenBank/DDBJ databases">
        <authorList>
            <person name="Liang Q."/>
        </authorList>
    </citation>
    <scope>NUCLEOTIDE SEQUENCE [LARGE SCALE GENOMIC DNA]</scope>
    <source>
        <strain evidence="3 4">V1718</strain>
    </source>
</reference>
<proteinExistence type="predicted"/>
<accession>A0A5B8XP58</accession>
<name>A0A5B8XP58_9DELT</name>